<dbReference type="Proteomes" id="UP001174934">
    <property type="component" value="Unassembled WGS sequence"/>
</dbReference>
<feature type="region of interest" description="Disordered" evidence="1">
    <location>
        <begin position="384"/>
        <end position="408"/>
    </location>
</feature>
<comment type="caution">
    <text evidence="2">The sequence shown here is derived from an EMBL/GenBank/DDBJ whole genome shotgun (WGS) entry which is preliminary data.</text>
</comment>
<gene>
    <name evidence="2" type="ORF">B0T17DRAFT_346820</name>
</gene>
<feature type="compositionally biased region" description="Polar residues" evidence="1">
    <location>
        <begin position="169"/>
        <end position="180"/>
    </location>
</feature>
<organism evidence="2 3">
    <name type="scientific">Bombardia bombarda</name>
    <dbReference type="NCBI Taxonomy" id="252184"/>
    <lineage>
        <taxon>Eukaryota</taxon>
        <taxon>Fungi</taxon>
        <taxon>Dikarya</taxon>
        <taxon>Ascomycota</taxon>
        <taxon>Pezizomycotina</taxon>
        <taxon>Sordariomycetes</taxon>
        <taxon>Sordariomycetidae</taxon>
        <taxon>Sordariales</taxon>
        <taxon>Lasiosphaeriaceae</taxon>
        <taxon>Bombardia</taxon>
    </lineage>
</organism>
<feature type="region of interest" description="Disordered" evidence="1">
    <location>
        <begin position="115"/>
        <end position="271"/>
    </location>
</feature>
<feature type="compositionally biased region" description="Low complexity" evidence="1">
    <location>
        <begin position="229"/>
        <end position="245"/>
    </location>
</feature>
<proteinExistence type="predicted"/>
<protein>
    <submittedName>
        <fullName evidence="2">Uncharacterized protein</fullName>
    </submittedName>
</protein>
<name>A0AA39WHM3_9PEZI</name>
<keyword evidence="3" id="KW-1185">Reference proteome</keyword>
<reference evidence="2" key="1">
    <citation type="submission" date="2023-06" db="EMBL/GenBank/DDBJ databases">
        <title>Genome-scale phylogeny and comparative genomics of the fungal order Sordariales.</title>
        <authorList>
            <consortium name="Lawrence Berkeley National Laboratory"/>
            <person name="Hensen N."/>
            <person name="Bonometti L."/>
            <person name="Westerberg I."/>
            <person name="Brannstrom I.O."/>
            <person name="Guillou S."/>
            <person name="Cros-Aarteil S."/>
            <person name="Calhoun S."/>
            <person name="Haridas S."/>
            <person name="Kuo A."/>
            <person name="Mondo S."/>
            <person name="Pangilinan J."/>
            <person name="Riley R."/>
            <person name="LaButti K."/>
            <person name="Andreopoulos B."/>
            <person name="Lipzen A."/>
            <person name="Chen C."/>
            <person name="Yanf M."/>
            <person name="Daum C."/>
            <person name="Ng V."/>
            <person name="Clum A."/>
            <person name="Steindorff A."/>
            <person name="Ohm R."/>
            <person name="Martin F."/>
            <person name="Silar P."/>
            <person name="Natvig D."/>
            <person name="Lalanne C."/>
            <person name="Gautier V."/>
            <person name="Ament-velasquez S.L."/>
            <person name="Kruys A."/>
            <person name="Hutchinson M.I."/>
            <person name="Powell A.J."/>
            <person name="Barry K."/>
            <person name="Miller A.N."/>
            <person name="Grigoriev I.V."/>
            <person name="Debuchy R."/>
            <person name="Gladieux P."/>
            <person name="Thoren M.H."/>
            <person name="Johannesson H."/>
        </authorList>
    </citation>
    <scope>NUCLEOTIDE SEQUENCE</scope>
    <source>
        <strain evidence="2">SMH3391-2</strain>
    </source>
</reference>
<accession>A0AA39WHM3</accession>
<evidence type="ECO:0000313" key="2">
    <source>
        <dbReference type="EMBL" id="KAK0615554.1"/>
    </source>
</evidence>
<dbReference type="EMBL" id="JAULSR010000006">
    <property type="protein sequence ID" value="KAK0615554.1"/>
    <property type="molecule type" value="Genomic_DNA"/>
</dbReference>
<evidence type="ECO:0000313" key="3">
    <source>
        <dbReference type="Proteomes" id="UP001174934"/>
    </source>
</evidence>
<feature type="compositionally biased region" description="Low complexity" evidence="1">
    <location>
        <begin position="127"/>
        <end position="144"/>
    </location>
</feature>
<feature type="compositionally biased region" description="Polar residues" evidence="1">
    <location>
        <begin position="209"/>
        <end position="218"/>
    </location>
</feature>
<dbReference type="AlphaFoldDB" id="A0AA39WHM3"/>
<sequence length="408" mass="45056">MDITMTSTTDDQGDQIDQQLAADLKAEAIRKLNERISDQIRRECHEYEISIKDAWDKIHGNIAAFQKRKRIIFATLKEVEGQDRTSEVMRSGVDDIMPPTIKRMWDYMRSIIQSEVPSGEPPSTGLPSPTEAPRSTTAATATPTFVIPARISPARISPARISPARISPARTSPARTSPARTSPGPATTGLAALPARPPGSLTRPLTAKRSCQQINPINPSARKKSKPNTPTTTDAAATATTTSNDRAADPAPAPAPAPATTATTAPSPYIQTKGKDLDAWEVEGEDFIFQYPSFGPGWFVLRCDFGDFRPPVQFKANPFDAMIPLAMQHYNTENGCKGHVHRRREQYTADEIMQEHGHRVRGNGVNEEWVRSANHRLEIELAKTQSAKKARRQNDGSEPSMFVDQRRR</sequence>
<evidence type="ECO:0000256" key="1">
    <source>
        <dbReference type="SAM" id="MobiDB-lite"/>
    </source>
</evidence>